<sequence length="566" mass="60632">MAAERNTGVVLARPDVSVVRTVEGVWVGVGAASLTVKGGAAFELVSTLVDRADGSLTDAALLDGLPQAARPAAERLLGALVAHGCVVLLDDPMSRHEDERGAAAHQLVPHFSQLTKDPAAALDRLVRTTLVLYGRPAWLDGLRTVLDAAPPRGARIVYRSTWQKRPAGRQDAELVVVDADGRPHEETVRIQDELLAGGVPHGVAGTVGGRYWILWSDDDTTGCWDCLHRYARTWPHNGATPPVPGGWAAATLAHAAQSRLAGLPTGAALSLDPGTLAVKQHPVWPFAGCRCGRVKQSPAAVDTRDERAEPLVRRNIASPHDDPRRQDEDDRIVATLGRWTDELIGPFLGLDGEDAPQVPFGRALATVLVDTDGASRIHRVSTATLSTREAVYQAALNAIERCATRPGESGGPGLGAGWTEDEALYRALLRRTSQLPYVKGKLTEFTLDGLGDDACARAARYLQPAVARATGRDPVRWTATRLPNGLHLARAHGADAVATEGLGACRAEAVCAALLRLVNDDDVLVPLNPHFRTWPEVWRHITKPHGVPARHTVPFLGDQVRLVEVA</sequence>
<dbReference type="OrthoDB" id="4084399at2"/>
<name>A0A387HA58_9ACTN</name>
<keyword evidence="2" id="KW-1185">Reference proteome</keyword>
<dbReference type="RefSeq" id="WP_120721636.1">
    <property type="nucleotide sequence ID" value="NZ_CP032698.1"/>
</dbReference>
<organism evidence="1 2">
    <name type="scientific">Streptomyces hundungensis</name>
    <dbReference type="NCBI Taxonomy" id="1077946"/>
    <lineage>
        <taxon>Bacteria</taxon>
        <taxon>Bacillati</taxon>
        <taxon>Actinomycetota</taxon>
        <taxon>Actinomycetes</taxon>
        <taxon>Kitasatosporales</taxon>
        <taxon>Streptomycetaceae</taxon>
        <taxon>Streptomyces</taxon>
    </lineage>
</organism>
<dbReference type="Proteomes" id="UP000271554">
    <property type="component" value="Chromosome"/>
</dbReference>
<dbReference type="AlphaFoldDB" id="A0A387HA58"/>
<accession>A0A387HA58</accession>
<reference evidence="1 2" key="1">
    <citation type="submission" date="2018-10" db="EMBL/GenBank/DDBJ databases">
        <title>Relationship between Morphology and Antimicrobial Activity in Streptomyces.</title>
        <authorList>
            <person name="Kang H.J."/>
            <person name="Kim S.B."/>
        </authorList>
    </citation>
    <scope>NUCLEOTIDE SEQUENCE [LARGE SCALE GENOMIC DNA]</scope>
    <source>
        <strain evidence="1 2">BH38</strain>
    </source>
</reference>
<proteinExistence type="predicted"/>
<dbReference type="KEGG" id="shun:DWB77_02874"/>
<evidence type="ECO:0008006" key="3">
    <source>
        <dbReference type="Google" id="ProtNLM"/>
    </source>
</evidence>
<evidence type="ECO:0000313" key="1">
    <source>
        <dbReference type="EMBL" id="AYG80736.1"/>
    </source>
</evidence>
<protein>
    <recommendedName>
        <fullName evidence="3">YcaO domain-containing protein</fullName>
    </recommendedName>
</protein>
<dbReference type="Gene3D" id="3.40.50.720">
    <property type="entry name" value="NAD(P)-binding Rossmann-like Domain"/>
    <property type="match status" value="1"/>
</dbReference>
<gene>
    <name evidence="1" type="ORF">DWB77_02874</name>
</gene>
<evidence type="ECO:0000313" key="2">
    <source>
        <dbReference type="Proteomes" id="UP000271554"/>
    </source>
</evidence>
<dbReference type="EMBL" id="CP032698">
    <property type="protein sequence ID" value="AYG80736.1"/>
    <property type="molecule type" value="Genomic_DNA"/>
</dbReference>